<reference evidence="1 2" key="1">
    <citation type="submission" date="2019-04" db="EMBL/GenBank/DDBJ databases">
        <authorList>
            <person name="Van Vliet M D."/>
        </authorList>
    </citation>
    <scope>NUCLEOTIDE SEQUENCE [LARGE SCALE GENOMIC DNA]</scope>
    <source>
        <strain evidence="1 2">F21</strain>
    </source>
</reference>
<gene>
    <name evidence="1" type="ORF">SCARR_05694</name>
</gene>
<evidence type="ECO:0000313" key="1">
    <source>
        <dbReference type="EMBL" id="VGO23587.1"/>
    </source>
</evidence>
<dbReference type="Proteomes" id="UP000346198">
    <property type="component" value="Unassembled WGS sequence"/>
</dbReference>
<sequence>MGVESLKVELYTVVIQQRRIHVKGGFVLPVKLVDPLKVNFVEPPEGIVDDTVVQQIGVVASGNGCGMPFCGSDLTETPLFMQVHLDRSGFLTPRANKKIQMIHWTFGKTEGRHQKTRQKN</sequence>
<protein>
    <submittedName>
        <fullName evidence="1">Uncharacterized protein</fullName>
    </submittedName>
</protein>
<evidence type="ECO:0000313" key="2">
    <source>
        <dbReference type="Proteomes" id="UP000346198"/>
    </source>
</evidence>
<proteinExistence type="predicted"/>
<name>A0A6C2UWU5_9BACT</name>
<dbReference type="EMBL" id="CAAHFH010000005">
    <property type="protein sequence ID" value="VGO23587.1"/>
    <property type="molecule type" value="Genomic_DNA"/>
</dbReference>
<keyword evidence="2" id="KW-1185">Reference proteome</keyword>
<accession>A0A6C2UWU5</accession>
<dbReference type="AlphaFoldDB" id="A0A6C2UWU5"/>
<organism evidence="1 2">
    <name type="scientific">Pontiella sulfatireligans</name>
    <dbReference type="NCBI Taxonomy" id="2750658"/>
    <lineage>
        <taxon>Bacteria</taxon>
        <taxon>Pseudomonadati</taxon>
        <taxon>Kiritimatiellota</taxon>
        <taxon>Kiritimatiellia</taxon>
        <taxon>Kiritimatiellales</taxon>
        <taxon>Pontiellaceae</taxon>
        <taxon>Pontiella</taxon>
    </lineage>
</organism>